<reference evidence="1" key="1">
    <citation type="journal article" date="2020" name="Nature">
        <title>Giant virus diversity and host interactions through global metagenomics.</title>
        <authorList>
            <person name="Schulz F."/>
            <person name="Roux S."/>
            <person name="Paez-Espino D."/>
            <person name="Jungbluth S."/>
            <person name="Walsh D.A."/>
            <person name="Denef V.J."/>
            <person name="McMahon K.D."/>
            <person name="Konstantinidis K.T."/>
            <person name="Eloe-Fadrosh E.A."/>
            <person name="Kyrpides N.C."/>
            <person name="Woyke T."/>
        </authorList>
    </citation>
    <scope>NUCLEOTIDE SEQUENCE</scope>
    <source>
        <strain evidence="1">GVMAG-S-1101171-110</strain>
    </source>
</reference>
<dbReference type="EMBL" id="MN740798">
    <property type="protein sequence ID" value="QHU12320.1"/>
    <property type="molecule type" value="Genomic_DNA"/>
</dbReference>
<evidence type="ECO:0000313" key="1">
    <source>
        <dbReference type="EMBL" id="QHU12320.1"/>
    </source>
</evidence>
<sequence>MTETVPQSLIQLCETHPDCTFRVGRPHTNQNEVVGTTAADTQDQTPRWGLTTHSIEPRHPLGVWLWLNDPMYRMSPDQLRQRIVLEATTEWQQRCATLDFPRILSKKRALEGFGTMKPESLQAKATMIAMERYCQDEPLLWILLNETGKTISFLDDKTFPREGGYKHIWILREPMWDRLWDASEWSSNSLLSWLKMMEEKSFVVEWPLIPATETQKSMATEYHSMGYSTLGLSKDDLRKKLSRAKAIRRL</sequence>
<protein>
    <submittedName>
        <fullName evidence="1">Uncharacterized protein</fullName>
    </submittedName>
</protein>
<name>A0A6C0K697_9ZZZZ</name>
<dbReference type="AlphaFoldDB" id="A0A6C0K697"/>
<proteinExistence type="predicted"/>
<organism evidence="1">
    <name type="scientific">viral metagenome</name>
    <dbReference type="NCBI Taxonomy" id="1070528"/>
    <lineage>
        <taxon>unclassified sequences</taxon>
        <taxon>metagenomes</taxon>
        <taxon>organismal metagenomes</taxon>
    </lineage>
</organism>
<accession>A0A6C0K697</accession>